<dbReference type="PROSITE" id="PS00086">
    <property type="entry name" value="CYTOCHROME_P450"/>
    <property type="match status" value="1"/>
</dbReference>
<keyword evidence="2" id="KW-0560">Oxidoreductase</keyword>
<protein>
    <submittedName>
        <fullName evidence="3">Cytochrome P450</fullName>
    </submittedName>
</protein>
<dbReference type="CDD" id="cd11031">
    <property type="entry name" value="Cyp158A-like"/>
    <property type="match status" value="1"/>
</dbReference>
<keyword evidence="2" id="KW-0479">Metal-binding</keyword>
<dbReference type="InterPro" id="IPR001128">
    <property type="entry name" value="Cyt_P450"/>
</dbReference>
<proteinExistence type="inferred from homology"/>
<evidence type="ECO:0000313" key="3">
    <source>
        <dbReference type="EMBL" id="MCQ4084279.1"/>
    </source>
</evidence>
<dbReference type="SUPFAM" id="SSF48264">
    <property type="entry name" value="Cytochrome P450"/>
    <property type="match status" value="1"/>
</dbReference>
<evidence type="ECO:0000256" key="2">
    <source>
        <dbReference type="RuleBase" id="RU000461"/>
    </source>
</evidence>
<dbReference type="Gene3D" id="1.10.630.10">
    <property type="entry name" value="Cytochrome P450"/>
    <property type="match status" value="1"/>
</dbReference>
<dbReference type="EMBL" id="JANFNG010000032">
    <property type="protein sequence ID" value="MCQ4084279.1"/>
    <property type="molecule type" value="Genomic_DNA"/>
</dbReference>
<sequence>MLRYPPNRPSATQPPPVYGELRDVCPVAPVRLPSGDDGYLVSRYEDVRDVLCDPVFSRAATVHEGAPRLTAQPFEAGGLFTLDPPEHTRLRALVAGEFTPRRVRELRPRIEHAAQRLVDELVSHGPGADLVRGYAFPLPAAVICELLGVPYEERERFRGWSEALLSLTAHSPGQMRAARDQLLAFLGELVGSKRKEPGDDLLSALVLARDEQGALSHRELLTMAMTLLVAGHETTASVIGTSALTLLRSPGGLATLESHPAGRAAVVEELLRYNPIGDGGPLRVTLAETEIAGTRLPANSAVIASICSAGRDETVFARPDAFDPGRPEVRSHLAFGHGVHYCLGASLARAELAIALGALAARLPGLRLAVGPEEIRMHSGLLVNQLVELPVTW</sequence>
<dbReference type="Proteomes" id="UP001057702">
    <property type="component" value="Unassembled WGS sequence"/>
</dbReference>
<evidence type="ECO:0000256" key="1">
    <source>
        <dbReference type="ARBA" id="ARBA00010617"/>
    </source>
</evidence>
<dbReference type="PRINTS" id="PR00359">
    <property type="entry name" value="BP450"/>
</dbReference>
<dbReference type="PRINTS" id="PR00385">
    <property type="entry name" value="P450"/>
</dbReference>
<keyword evidence="2" id="KW-0349">Heme</keyword>
<comment type="similarity">
    <text evidence="1 2">Belongs to the cytochrome P450 family.</text>
</comment>
<keyword evidence="4" id="KW-1185">Reference proteome</keyword>
<dbReference type="PANTHER" id="PTHR46696:SF1">
    <property type="entry name" value="CYTOCHROME P450 YJIB-RELATED"/>
    <property type="match status" value="1"/>
</dbReference>
<evidence type="ECO:0000313" key="4">
    <source>
        <dbReference type="Proteomes" id="UP001057702"/>
    </source>
</evidence>
<reference evidence="3" key="1">
    <citation type="submission" date="2022-06" db="EMBL/GenBank/DDBJ databases">
        <title>Draft genome sequence of Streptomyces sp. RB6PN25 isolated from peat swamp forest in Thailand.</title>
        <authorList>
            <person name="Duangmal K."/>
            <person name="Klaysubun C."/>
        </authorList>
    </citation>
    <scope>NUCLEOTIDE SEQUENCE</scope>
    <source>
        <strain evidence="3">RB6PN25</strain>
    </source>
</reference>
<dbReference type="InterPro" id="IPR036396">
    <property type="entry name" value="Cyt_P450_sf"/>
</dbReference>
<keyword evidence="2" id="KW-0408">Iron</keyword>
<organism evidence="3 4">
    <name type="scientific">Streptomyces humicola</name>
    <dbReference type="NCBI Taxonomy" id="2953240"/>
    <lineage>
        <taxon>Bacteria</taxon>
        <taxon>Bacillati</taxon>
        <taxon>Actinomycetota</taxon>
        <taxon>Actinomycetes</taxon>
        <taxon>Kitasatosporales</taxon>
        <taxon>Streptomycetaceae</taxon>
        <taxon>Streptomyces</taxon>
    </lineage>
</organism>
<comment type="caution">
    <text evidence="3">The sequence shown here is derived from an EMBL/GenBank/DDBJ whole genome shotgun (WGS) entry which is preliminary data.</text>
</comment>
<gene>
    <name evidence="3" type="ORF">NGB36_27800</name>
</gene>
<name>A0ABT1Q315_9ACTN</name>
<dbReference type="PANTHER" id="PTHR46696">
    <property type="entry name" value="P450, PUTATIVE (EUROFUNG)-RELATED"/>
    <property type="match status" value="1"/>
</dbReference>
<dbReference type="InterPro" id="IPR002397">
    <property type="entry name" value="Cyt_P450_B"/>
</dbReference>
<dbReference type="Pfam" id="PF00067">
    <property type="entry name" value="p450"/>
    <property type="match status" value="2"/>
</dbReference>
<dbReference type="InterPro" id="IPR017972">
    <property type="entry name" value="Cyt_P450_CS"/>
</dbReference>
<dbReference type="RefSeq" id="WP_255923336.1">
    <property type="nucleotide sequence ID" value="NZ_JANFNG010000032.1"/>
</dbReference>
<accession>A0ABT1Q315</accession>
<keyword evidence="2" id="KW-0503">Monooxygenase</keyword>